<protein>
    <submittedName>
        <fullName evidence="2">Folate-binding protein YgfZ</fullName>
    </submittedName>
</protein>
<dbReference type="OrthoDB" id="9796287at2"/>
<gene>
    <name evidence="2" type="ORF">F0U83_13705</name>
</gene>
<dbReference type="RefSeq" id="WP_138987804.1">
    <property type="nucleotide sequence ID" value="NZ_CP043869.1"/>
</dbReference>
<reference evidence="2 3" key="1">
    <citation type="journal article" date="2019" name="Biochem. Eng. J.">
        <title>Metabolic engineering of the marine bacteria Neptunomonas concharum for the production of acetoin and meso-2,3-butanediol from acetate.</title>
        <authorList>
            <person name="Li W."/>
            <person name="Pu N."/>
            <person name="Liu C.-X."/>
            <person name="Yuan Q.-P."/>
            <person name="Li Z.-J."/>
        </authorList>
    </citation>
    <scope>NUCLEOTIDE SEQUENCE [LARGE SCALE GENOMIC DNA]</scope>
    <source>
        <strain evidence="2 3">JCM17730</strain>
    </source>
</reference>
<dbReference type="Gene3D" id="3.30.70.1400">
    <property type="entry name" value="Aminomethyltransferase beta-barrel domains"/>
    <property type="match status" value="1"/>
</dbReference>
<dbReference type="Gene3D" id="3.30.70.1630">
    <property type="match status" value="1"/>
</dbReference>
<dbReference type="EMBL" id="CP043869">
    <property type="protein sequence ID" value="QEQ97689.1"/>
    <property type="molecule type" value="Genomic_DNA"/>
</dbReference>
<feature type="binding site" evidence="1">
    <location>
        <position position="174"/>
    </location>
    <ligand>
        <name>substrate</name>
    </ligand>
</feature>
<dbReference type="PANTHER" id="PTHR22602:SF0">
    <property type="entry name" value="TRANSFERASE CAF17, MITOCHONDRIAL-RELATED"/>
    <property type="match status" value="1"/>
</dbReference>
<dbReference type="AlphaFoldDB" id="A0A5P1RDG0"/>
<dbReference type="Proteomes" id="UP000324760">
    <property type="component" value="Chromosome"/>
</dbReference>
<dbReference type="PIRSF" id="PIRSF006487">
    <property type="entry name" value="GcvT"/>
    <property type="match status" value="1"/>
</dbReference>
<dbReference type="Gene3D" id="2.40.30.160">
    <property type="match status" value="1"/>
</dbReference>
<dbReference type="GO" id="GO:0016226">
    <property type="term" value="P:iron-sulfur cluster assembly"/>
    <property type="evidence" value="ECO:0007669"/>
    <property type="project" value="TreeGrafter"/>
</dbReference>
<dbReference type="InterPro" id="IPR017703">
    <property type="entry name" value="YgfZ/GCV_T_CS"/>
</dbReference>
<accession>A0A5P1RDG0</accession>
<dbReference type="SUPFAM" id="SSF103025">
    <property type="entry name" value="Folate-binding domain"/>
    <property type="match status" value="1"/>
</dbReference>
<dbReference type="KEGG" id="ncu:F0U83_13705"/>
<name>A0A5P1RDG0_9GAMM</name>
<keyword evidence="3" id="KW-1185">Reference proteome</keyword>
<dbReference type="PANTHER" id="PTHR22602">
    <property type="entry name" value="TRANSFERASE CAF17, MITOCHONDRIAL-RELATED"/>
    <property type="match status" value="1"/>
</dbReference>
<sequence length="343" mass="37459">MSAWNTLSETFGFTFDPESNAITHTSAAESQTRIVPLVQQRVISVIGPDAEKFLQGQLTCNMAETVQLGSRLGAHCNIKGSMIALYRAISVEGGFWLRLHHESAEAALKNLRKYIVFSKAEALDESNNILGLGLIGPGAASLVEKICDLVPTETDKVVSAGQIRVVKVPGERYEVWLPADQTEAILKQLHELAPFGTTQDWLLSEIQAGIPDLRLATQEAFIPQMTNLQALKGVSFNKGCYTGQEIVTRLQHRGKLTKPMYLAKVATDTTPEVGSNLHSSEKENVGTVLLAAPSGEQQITLLAVINKAQADEHTIHLNTPQGPTLEMQPLPYVLDPELFEAKR</sequence>
<organism evidence="2 3">
    <name type="scientific">Neptunomonas concharum</name>
    <dbReference type="NCBI Taxonomy" id="1031538"/>
    <lineage>
        <taxon>Bacteria</taxon>
        <taxon>Pseudomonadati</taxon>
        <taxon>Pseudomonadota</taxon>
        <taxon>Gammaproteobacteria</taxon>
        <taxon>Oceanospirillales</taxon>
        <taxon>Oceanospirillaceae</taxon>
        <taxon>Neptunomonas</taxon>
    </lineage>
</organism>
<evidence type="ECO:0000313" key="3">
    <source>
        <dbReference type="Proteomes" id="UP000324760"/>
    </source>
</evidence>
<dbReference type="SUPFAM" id="SSF101790">
    <property type="entry name" value="Aminomethyltransferase beta-barrel domain"/>
    <property type="match status" value="1"/>
</dbReference>
<evidence type="ECO:0000313" key="2">
    <source>
        <dbReference type="EMBL" id="QEQ97689.1"/>
    </source>
</evidence>
<dbReference type="NCBIfam" id="TIGR03317">
    <property type="entry name" value="ygfZ_signature"/>
    <property type="match status" value="1"/>
</dbReference>
<evidence type="ECO:0000256" key="1">
    <source>
        <dbReference type="PIRSR" id="PIRSR006487-1"/>
    </source>
</evidence>
<dbReference type="InterPro" id="IPR045179">
    <property type="entry name" value="YgfZ/GcvT"/>
</dbReference>
<dbReference type="InterPro" id="IPR029043">
    <property type="entry name" value="GcvT/YgfZ_C"/>
</dbReference>
<proteinExistence type="predicted"/>